<feature type="region of interest" description="Disordered" evidence="1">
    <location>
        <begin position="139"/>
        <end position="167"/>
    </location>
</feature>
<comment type="caution">
    <text evidence="2">The sequence shown here is derived from an EMBL/GenBank/DDBJ whole genome shotgun (WGS) entry which is preliminary data.</text>
</comment>
<reference evidence="3" key="1">
    <citation type="submission" date="2018-09" db="EMBL/GenBank/DDBJ databases">
        <authorList>
            <person name="Livingstone P.G."/>
            <person name="Whitworth D.E."/>
        </authorList>
    </citation>
    <scope>NUCLEOTIDE SEQUENCE [LARGE SCALE GENOMIC DNA]</scope>
    <source>
        <strain evidence="3">AB047A</strain>
    </source>
</reference>
<proteinExistence type="predicted"/>
<evidence type="ECO:0000256" key="1">
    <source>
        <dbReference type="SAM" id="MobiDB-lite"/>
    </source>
</evidence>
<name>A0A3A8QDR2_9BACT</name>
<feature type="compositionally biased region" description="Basic and acidic residues" evidence="1">
    <location>
        <begin position="55"/>
        <end position="75"/>
    </location>
</feature>
<dbReference type="Proteomes" id="UP000282656">
    <property type="component" value="Unassembled WGS sequence"/>
</dbReference>
<dbReference type="RefSeq" id="WP_120548433.1">
    <property type="nucleotide sequence ID" value="NZ_RAWM01000104.1"/>
</dbReference>
<organism evidence="2 3">
    <name type="scientific">Corallococcus interemptor</name>
    <dbReference type="NCBI Taxonomy" id="2316720"/>
    <lineage>
        <taxon>Bacteria</taxon>
        <taxon>Pseudomonadati</taxon>
        <taxon>Myxococcota</taxon>
        <taxon>Myxococcia</taxon>
        <taxon>Myxococcales</taxon>
        <taxon>Cystobacterineae</taxon>
        <taxon>Myxococcaceae</taxon>
        <taxon>Corallococcus</taxon>
    </lineage>
</organism>
<dbReference type="OrthoDB" id="5382028at2"/>
<dbReference type="AlphaFoldDB" id="A0A3A8QDR2"/>
<dbReference type="EMBL" id="RAWM01000104">
    <property type="protein sequence ID" value="RKH62962.1"/>
    <property type="molecule type" value="Genomic_DNA"/>
</dbReference>
<sequence>MLKTAWNEWSLKALQLETALLALEEIELPDAMHALQDAAQQKLLELARAWQKTQPAKEPRQWTREEKAGGAPRDEELADLVKGFREDGKTWTLFRLTSDKKEVVETVVSEGRACMAAGGEYYLGQWDAEEGVLEVGRDDEAGEPGTGLVLEPGGELRYSPSPELADL</sequence>
<protein>
    <submittedName>
        <fullName evidence="2">Uncharacterized protein</fullName>
    </submittedName>
</protein>
<accession>A0A3A8QDR2</accession>
<keyword evidence="3" id="KW-1185">Reference proteome</keyword>
<evidence type="ECO:0000313" key="3">
    <source>
        <dbReference type="Proteomes" id="UP000282656"/>
    </source>
</evidence>
<gene>
    <name evidence="2" type="ORF">D7X96_28810</name>
</gene>
<evidence type="ECO:0000313" key="2">
    <source>
        <dbReference type="EMBL" id="RKH62962.1"/>
    </source>
</evidence>
<feature type="region of interest" description="Disordered" evidence="1">
    <location>
        <begin position="52"/>
        <end position="75"/>
    </location>
</feature>